<dbReference type="EMBL" id="AP022591">
    <property type="protein sequence ID" value="BBY45011.1"/>
    <property type="molecule type" value="Genomic_DNA"/>
</dbReference>
<dbReference type="Pfam" id="PF05222">
    <property type="entry name" value="AlaDh_PNT_N"/>
    <property type="match status" value="1"/>
</dbReference>
<evidence type="ECO:0000256" key="7">
    <source>
        <dbReference type="ARBA" id="ARBA00048202"/>
    </source>
</evidence>
<evidence type="ECO:0000256" key="3">
    <source>
        <dbReference type="ARBA" id="ARBA00022741"/>
    </source>
</evidence>
<dbReference type="KEGG" id="mcee:MCEL_33060"/>
<evidence type="ECO:0000256" key="6">
    <source>
        <dbReference type="ARBA" id="ARBA00023027"/>
    </source>
</evidence>
<dbReference type="GO" id="GO:0005886">
    <property type="term" value="C:plasma membrane"/>
    <property type="evidence" value="ECO:0007669"/>
    <property type="project" value="TreeGrafter"/>
</dbReference>
<dbReference type="GO" id="GO:0050661">
    <property type="term" value="F:NADP binding"/>
    <property type="evidence" value="ECO:0007669"/>
    <property type="project" value="TreeGrafter"/>
</dbReference>
<dbReference type="STRING" id="1249101.BST21_02990"/>
<dbReference type="SMART" id="SM01002">
    <property type="entry name" value="AlaDh_PNT_C"/>
    <property type="match status" value="1"/>
</dbReference>
<protein>
    <recommendedName>
        <fullName evidence="8">NAD(P) transhydrogenase subunit alpha part 1</fullName>
        <ecNumber evidence="2">7.1.1.1</ecNumber>
    </recommendedName>
    <alternativeName>
        <fullName evidence="10">Nicotinamide nucleotide transhydrogenase subunit alpha 1</fullName>
    </alternativeName>
    <alternativeName>
        <fullName evidence="9">Pyridine nucleotide transhydrogenase subunit alpha 1</fullName>
    </alternativeName>
</protein>
<evidence type="ECO:0000256" key="4">
    <source>
        <dbReference type="ARBA" id="ARBA00022857"/>
    </source>
</evidence>
<comment type="catalytic activity">
    <reaction evidence="7">
        <text>NAD(+) + NADPH + H(+)(in) = NADH + NADP(+) + H(+)(out)</text>
        <dbReference type="Rhea" id="RHEA:47992"/>
        <dbReference type="ChEBI" id="CHEBI:15378"/>
        <dbReference type="ChEBI" id="CHEBI:57540"/>
        <dbReference type="ChEBI" id="CHEBI:57783"/>
        <dbReference type="ChEBI" id="CHEBI:57945"/>
        <dbReference type="ChEBI" id="CHEBI:58349"/>
        <dbReference type="EC" id="7.1.1.1"/>
    </reaction>
</comment>
<organism evidence="11 12">
    <name type="scientific">Mycolicibacterium celeriflavum</name>
    <name type="common">Mycobacterium celeriflavum</name>
    <dbReference type="NCBI Taxonomy" id="1249101"/>
    <lineage>
        <taxon>Bacteria</taxon>
        <taxon>Bacillati</taxon>
        <taxon>Actinomycetota</taxon>
        <taxon>Actinomycetes</taxon>
        <taxon>Mycobacteriales</taxon>
        <taxon>Mycobacteriaceae</taxon>
        <taxon>Mycolicibacterium</taxon>
    </lineage>
</organism>
<dbReference type="InterPro" id="IPR036291">
    <property type="entry name" value="NAD(P)-bd_dom_sf"/>
</dbReference>
<gene>
    <name evidence="11" type="ORF">MCEL_33060</name>
</gene>
<dbReference type="SMART" id="SM01003">
    <property type="entry name" value="AlaDh_PNT_N"/>
    <property type="match status" value="1"/>
</dbReference>
<dbReference type="EC" id="7.1.1.1" evidence="2"/>
<evidence type="ECO:0000256" key="5">
    <source>
        <dbReference type="ARBA" id="ARBA00022967"/>
    </source>
</evidence>
<dbReference type="NCBIfam" id="NF006942">
    <property type="entry name" value="PRK09424.1"/>
    <property type="match status" value="1"/>
</dbReference>
<keyword evidence="6" id="KW-0520">NAD</keyword>
<keyword evidence="12" id="KW-1185">Reference proteome</keyword>
<evidence type="ECO:0000256" key="2">
    <source>
        <dbReference type="ARBA" id="ARBA00012943"/>
    </source>
</evidence>
<keyword evidence="3" id="KW-0547">Nucleotide-binding</keyword>
<sequence>MTQTTDADVAGRAAPTVGVVRESGSDERRVALVPKAVASLVNSGVAVVVESGAGERALLSDDLYTDAGATIGDAWAADVVVKVAPPTADEVGKLKSGQTLIGFLAPRNSDNQIAALEAAGVQAFAVEAIPRISRAQVMDALSSQANVAGYKAVLLAASESTRFFPMLTTAAGTVKPASVLVLGVGVAGLQALATAKRLGARTTGYDVRPEVADQVRSVGAQWLSFGAEDIAAAGEGGYARELSEEERAQQQKELERAITGFDVVITTALVPGRPAPRLVTAAAVEGMKPGSVVVDLAGETGGNCELTEPGQTVVRHGVTIASPLNLPATMPEHASELYSKNLTSLLDLLITDGALAPDFDDEVVAASCVTRTASGAES</sequence>
<dbReference type="AlphaFoldDB" id="A0A1X0C2K1"/>
<evidence type="ECO:0000256" key="10">
    <source>
        <dbReference type="ARBA" id="ARBA00084087"/>
    </source>
</evidence>
<accession>A0A1X0C2K1</accession>
<dbReference type="SUPFAM" id="SSF51735">
    <property type="entry name" value="NAD(P)-binding Rossmann-fold domains"/>
    <property type="match status" value="1"/>
</dbReference>
<name>A0A1X0C2K1_MYCCF</name>
<comment type="function">
    <text evidence="1">The transhydrogenation between NADH and NADP is coupled to respiration and ATP hydrolysis and functions as a proton pump across the membrane.</text>
</comment>
<evidence type="ECO:0000313" key="12">
    <source>
        <dbReference type="Proteomes" id="UP000466431"/>
    </source>
</evidence>
<evidence type="ECO:0000256" key="8">
    <source>
        <dbReference type="ARBA" id="ARBA00071353"/>
    </source>
</evidence>
<dbReference type="Proteomes" id="UP000466431">
    <property type="component" value="Chromosome"/>
</dbReference>
<dbReference type="Gene3D" id="3.40.50.720">
    <property type="entry name" value="NAD(P)-binding Rossmann-like Domain"/>
    <property type="match status" value="2"/>
</dbReference>
<reference evidence="11 12" key="1">
    <citation type="journal article" date="2019" name="Emerg. Microbes Infect.">
        <title>Comprehensive subspecies identification of 175 nontuberculous mycobacteria species based on 7547 genomic profiles.</title>
        <authorList>
            <person name="Matsumoto Y."/>
            <person name="Kinjo T."/>
            <person name="Motooka D."/>
            <person name="Nabeya D."/>
            <person name="Jung N."/>
            <person name="Uechi K."/>
            <person name="Horii T."/>
            <person name="Iida T."/>
            <person name="Fujita J."/>
            <person name="Nakamura S."/>
        </authorList>
    </citation>
    <scope>NUCLEOTIDE SEQUENCE [LARGE SCALE GENOMIC DNA]</scope>
    <source>
        <strain evidence="11 12">JCM 18439</strain>
    </source>
</reference>
<dbReference type="PANTHER" id="PTHR10160:SF19">
    <property type="entry name" value="PROTON-TRANSLOCATING NAD(P)(+) TRANSHYDROGENASE"/>
    <property type="match status" value="1"/>
</dbReference>
<dbReference type="GO" id="GO:0008750">
    <property type="term" value="F:proton-translocating NAD(P)+ transhydrogenase activity"/>
    <property type="evidence" value="ECO:0007669"/>
    <property type="project" value="UniProtKB-EC"/>
</dbReference>
<dbReference type="Pfam" id="PF01262">
    <property type="entry name" value="AlaDh_PNT_C"/>
    <property type="match status" value="1"/>
</dbReference>
<dbReference type="InterPro" id="IPR007886">
    <property type="entry name" value="AlaDH/PNT_N"/>
</dbReference>
<dbReference type="OrthoDB" id="9804592at2"/>
<dbReference type="SUPFAM" id="SSF52283">
    <property type="entry name" value="Formate/glycerate dehydrogenase catalytic domain-like"/>
    <property type="match status" value="1"/>
</dbReference>
<evidence type="ECO:0000256" key="1">
    <source>
        <dbReference type="ARBA" id="ARBA00003943"/>
    </source>
</evidence>
<evidence type="ECO:0000256" key="9">
    <source>
        <dbReference type="ARBA" id="ARBA00076996"/>
    </source>
</evidence>
<dbReference type="GO" id="GO:0006740">
    <property type="term" value="P:NADPH regeneration"/>
    <property type="evidence" value="ECO:0007669"/>
    <property type="project" value="TreeGrafter"/>
</dbReference>
<keyword evidence="4" id="KW-0521">NADP</keyword>
<dbReference type="PANTHER" id="PTHR10160">
    <property type="entry name" value="NAD(P) TRANSHYDROGENASE"/>
    <property type="match status" value="1"/>
</dbReference>
<dbReference type="FunFam" id="3.40.50.720:FF:000188">
    <property type="entry name" value="NAD(P) transhydrogenase alpha subunit 1"/>
    <property type="match status" value="1"/>
</dbReference>
<dbReference type="InterPro" id="IPR007698">
    <property type="entry name" value="AlaDH/PNT_NAD(H)-bd"/>
</dbReference>
<keyword evidence="5" id="KW-1278">Translocase</keyword>
<dbReference type="CDD" id="cd05304">
    <property type="entry name" value="Rubrum_tdh"/>
    <property type="match status" value="1"/>
</dbReference>
<evidence type="ECO:0000313" key="11">
    <source>
        <dbReference type="EMBL" id="BBY45011.1"/>
    </source>
</evidence>
<dbReference type="RefSeq" id="WP_067225386.1">
    <property type="nucleotide sequence ID" value="NZ_AP022591.1"/>
</dbReference>
<proteinExistence type="predicted"/>